<evidence type="ECO:0000313" key="4">
    <source>
        <dbReference type="Proteomes" id="UP000006039"/>
    </source>
</evidence>
<reference evidence="3" key="4">
    <citation type="journal article" date="2015" name="G3 (Bethesda)">
        <title>Genome sequences of three phytopathogenic species of the Magnaporthaceae family of fungi.</title>
        <authorList>
            <person name="Okagaki L.H."/>
            <person name="Nunes C.C."/>
            <person name="Sailsbery J."/>
            <person name="Clay B."/>
            <person name="Brown D."/>
            <person name="John T."/>
            <person name="Oh Y."/>
            <person name="Young N."/>
            <person name="Fitzgerald M."/>
            <person name="Haas B.J."/>
            <person name="Zeng Q."/>
            <person name="Young S."/>
            <person name="Adiconis X."/>
            <person name="Fan L."/>
            <person name="Levin J.Z."/>
            <person name="Mitchell T.K."/>
            <person name="Okubara P.A."/>
            <person name="Farman M.L."/>
            <person name="Kohn L.M."/>
            <person name="Birren B."/>
            <person name="Ma L.-J."/>
            <person name="Dean R.A."/>
        </authorList>
    </citation>
    <scope>NUCLEOTIDE SEQUENCE</scope>
    <source>
        <strain evidence="3">R3-111a-1</strain>
    </source>
</reference>
<dbReference type="AlphaFoldDB" id="J3PG41"/>
<dbReference type="OrthoDB" id="5236614at2759"/>
<feature type="compositionally biased region" description="Low complexity" evidence="1">
    <location>
        <begin position="236"/>
        <end position="252"/>
    </location>
</feature>
<keyword evidence="4" id="KW-1185">Reference proteome</keyword>
<feature type="region of interest" description="Disordered" evidence="1">
    <location>
        <begin position="137"/>
        <end position="312"/>
    </location>
</feature>
<name>J3PG41_GAET3</name>
<evidence type="ECO:0000313" key="2">
    <source>
        <dbReference type="EMBL" id="EJT70295.1"/>
    </source>
</evidence>
<dbReference type="EnsemblFungi" id="EJT70295">
    <property type="protein sequence ID" value="EJT70295"/>
    <property type="gene ID" value="GGTG_12468"/>
</dbReference>
<evidence type="ECO:0000256" key="1">
    <source>
        <dbReference type="SAM" id="MobiDB-lite"/>
    </source>
</evidence>
<reference evidence="2" key="3">
    <citation type="submission" date="2010-09" db="EMBL/GenBank/DDBJ databases">
        <title>Annotation of Gaeumannomyces graminis var. tritici R3-111a-1.</title>
        <authorList>
            <consortium name="The Broad Institute Genome Sequencing Platform"/>
            <person name="Ma L.-J."/>
            <person name="Dead R."/>
            <person name="Young S.K."/>
            <person name="Zeng Q."/>
            <person name="Gargeya S."/>
            <person name="Fitzgerald M."/>
            <person name="Haas B."/>
            <person name="Abouelleil A."/>
            <person name="Alvarado L."/>
            <person name="Arachchi H.M."/>
            <person name="Berlin A."/>
            <person name="Brown A."/>
            <person name="Chapman S.B."/>
            <person name="Chen Z."/>
            <person name="Dunbar C."/>
            <person name="Freedman E."/>
            <person name="Gearin G."/>
            <person name="Gellesch M."/>
            <person name="Goldberg J."/>
            <person name="Griggs A."/>
            <person name="Gujja S."/>
            <person name="Heiman D."/>
            <person name="Howarth C."/>
            <person name="Larson L."/>
            <person name="Lui A."/>
            <person name="MacDonald P.J.P."/>
            <person name="Mehta T."/>
            <person name="Montmayeur A."/>
            <person name="Murphy C."/>
            <person name="Neiman D."/>
            <person name="Pearson M."/>
            <person name="Priest M."/>
            <person name="Roberts A."/>
            <person name="Saif S."/>
            <person name="Shea T."/>
            <person name="Shenoy N."/>
            <person name="Sisk P."/>
            <person name="Stolte C."/>
            <person name="Sykes S."/>
            <person name="Yandava C."/>
            <person name="Wortman J."/>
            <person name="Nusbaum C."/>
            <person name="Birren B."/>
        </authorList>
    </citation>
    <scope>NUCLEOTIDE SEQUENCE</scope>
    <source>
        <strain evidence="2">R3-111a-1</strain>
    </source>
</reference>
<reference evidence="3" key="5">
    <citation type="submission" date="2018-04" db="UniProtKB">
        <authorList>
            <consortium name="EnsemblFungi"/>
        </authorList>
    </citation>
    <scope>IDENTIFICATION</scope>
    <source>
        <strain evidence="3">R3-111a-1</strain>
    </source>
</reference>
<sequence>MAAAIATPEAKILAEMVGEVIMEHTIPITGCDNYEMREDEKKMLAAIAKEVSPVIGQTAEVISVPMGDRCVKARSMVICTAERLEPEARTEIMRRATNALRTHEFDVFFRTGEMTREFAEAIIASRQWISAAWGSDGGPGAVAKSGTVDPKAAVPRRQLPQPAASRIKPPTATAAPARKVTALPRPGCARPACQPAAPAQRKVTTPTPRGSATSVPKRSTTPIPKRSTTPIPAKASTLPTRSPSVSTPSRLRAPNVVKETAPLAPTMRAPNSSLPNYWNKTPLADDMRPLQLLDPAPAYRTRQSPPTRKLQQ</sequence>
<gene>
    <name evidence="3" type="primary">20352926</name>
    <name evidence="2" type="ORF">GGTG_12468</name>
</gene>
<feature type="compositionally biased region" description="Low complexity" evidence="1">
    <location>
        <begin position="184"/>
        <end position="201"/>
    </location>
</feature>
<feature type="compositionally biased region" description="Polar residues" evidence="1">
    <location>
        <begin position="269"/>
        <end position="279"/>
    </location>
</feature>
<feature type="compositionally biased region" description="Polar residues" evidence="1">
    <location>
        <begin position="202"/>
        <end position="230"/>
    </location>
</feature>
<dbReference type="HOGENOM" id="CLU_891486_0_0_1"/>
<dbReference type="GeneID" id="20352926"/>
<reference evidence="4" key="1">
    <citation type="submission" date="2010-07" db="EMBL/GenBank/DDBJ databases">
        <title>The genome sequence of Gaeumannomyces graminis var. tritici strain R3-111a-1.</title>
        <authorList>
            <consortium name="The Broad Institute Genome Sequencing Platform"/>
            <person name="Ma L.-J."/>
            <person name="Dead R."/>
            <person name="Young S."/>
            <person name="Zeng Q."/>
            <person name="Koehrsen M."/>
            <person name="Alvarado L."/>
            <person name="Berlin A."/>
            <person name="Chapman S.B."/>
            <person name="Chen Z."/>
            <person name="Freedman E."/>
            <person name="Gellesch M."/>
            <person name="Goldberg J."/>
            <person name="Griggs A."/>
            <person name="Gujja S."/>
            <person name="Heilman E.R."/>
            <person name="Heiman D."/>
            <person name="Hepburn T."/>
            <person name="Howarth C."/>
            <person name="Jen D."/>
            <person name="Larson L."/>
            <person name="Mehta T."/>
            <person name="Neiman D."/>
            <person name="Pearson M."/>
            <person name="Roberts A."/>
            <person name="Saif S."/>
            <person name="Shea T."/>
            <person name="Shenoy N."/>
            <person name="Sisk P."/>
            <person name="Stolte C."/>
            <person name="Sykes S."/>
            <person name="Walk T."/>
            <person name="White J."/>
            <person name="Yandava C."/>
            <person name="Haas B."/>
            <person name="Nusbaum C."/>
            <person name="Birren B."/>
        </authorList>
    </citation>
    <scope>NUCLEOTIDE SEQUENCE [LARGE SCALE GENOMIC DNA]</scope>
    <source>
        <strain evidence="4">R3-111a-1</strain>
    </source>
</reference>
<reference evidence="2" key="2">
    <citation type="submission" date="2010-07" db="EMBL/GenBank/DDBJ databases">
        <authorList>
            <consortium name="The Broad Institute Genome Sequencing Platform"/>
            <consortium name="Broad Institute Genome Sequencing Center for Infectious Disease"/>
            <person name="Ma L.-J."/>
            <person name="Dead R."/>
            <person name="Young S."/>
            <person name="Zeng Q."/>
            <person name="Koehrsen M."/>
            <person name="Alvarado L."/>
            <person name="Berlin A."/>
            <person name="Chapman S.B."/>
            <person name="Chen Z."/>
            <person name="Freedman E."/>
            <person name="Gellesch M."/>
            <person name="Goldberg J."/>
            <person name="Griggs A."/>
            <person name="Gujja S."/>
            <person name="Heilman E.R."/>
            <person name="Heiman D."/>
            <person name="Hepburn T."/>
            <person name="Howarth C."/>
            <person name="Jen D."/>
            <person name="Larson L."/>
            <person name="Mehta T."/>
            <person name="Neiman D."/>
            <person name="Pearson M."/>
            <person name="Roberts A."/>
            <person name="Saif S."/>
            <person name="Shea T."/>
            <person name="Shenoy N."/>
            <person name="Sisk P."/>
            <person name="Stolte C."/>
            <person name="Sykes S."/>
            <person name="Walk T."/>
            <person name="White J."/>
            <person name="Yandava C."/>
            <person name="Haas B."/>
            <person name="Nusbaum C."/>
            <person name="Birren B."/>
        </authorList>
    </citation>
    <scope>NUCLEOTIDE SEQUENCE</scope>
    <source>
        <strain evidence="2">R3-111a-1</strain>
    </source>
</reference>
<proteinExistence type="predicted"/>
<protein>
    <submittedName>
        <fullName evidence="2 3">Uncharacterized protein</fullName>
    </submittedName>
</protein>
<accession>J3PG41</accession>
<dbReference type="RefSeq" id="XP_009228629.1">
    <property type="nucleotide sequence ID" value="XM_009230365.1"/>
</dbReference>
<dbReference type="Proteomes" id="UP000006039">
    <property type="component" value="Unassembled WGS sequence"/>
</dbReference>
<dbReference type="EMBL" id="GL385402">
    <property type="protein sequence ID" value="EJT70295.1"/>
    <property type="molecule type" value="Genomic_DNA"/>
</dbReference>
<feature type="compositionally biased region" description="Polar residues" evidence="1">
    <location>
        <begin position="301"/>
        <end position="312"/>
    </location>
</feature>
<organism evidence="2">
    <name type="scientific">Gaeumannomyces tritici (strain R3-111a-1)</name>
    <name type="common">Wheat and barley take-all root rot fungus</name>
    <name type="synonym">Gaeumannomyces graminis var. tritici</name>
    <dbReference type="NCBI Taxonomy" id="644352"/>
    <lineage>
        <taxon>Eukaryota</taxon>
        <taxon>Fungi</taxon>
        <taxon>Dikarya</taxon>
        <taxon>Ascomycota</taxon>
        <taxon>Pezizomycotina</taxon>
        <taxon>Sordariomycetes</taxon>
        <taxon>Sordariomycetidae</taxon>
        <taxon>Magnaporthales</taxon>
        <taxon>Magnaporthaceae</taxon>
        <taxon>Gaeumannomyces</taxon>
    </lineage>
</organism>
<evidence type="ECO:0000313" key="3">
    <source>
        <dbReference type="EnsemblFungi" id="EJT70295"/>
    </source>
</evidence>
<dbReference type="VEuPathDB" id="FungiDB:GGTG_12468"/>